<dbReference type="STRING" id="1442368.A0A0D2ENA6"/>
<dbReference type="InterPro" id="IPR029032">
    <property type="entry name" value="AhpD-like"/>
</dbReference>
<gene>
    <name evidence="1" type="ORF">Z517_10612</name>
</gene>
<keyword evidence="2" id="KW-1185">Reference proteome</keyword>
<dbReference type="EMBL" id="KN846975">
    <property type="protein sequence ID" value="KIW75867.1"/>
    <property type="molecule type" value="Genomic_DNA"/>
</dbReference>
<dbReference type="AlphaFoldDB" id="A0A0D2ENA6"/>
<sequence length="196" mass="21379">MTSRMRLQPVPPEQLDPAQRALYDDVVDNIVKTLDGQQSFITRDSTGALLGPWNAWIHEPVVGAAMWHLSKVMFRAATLPETLRQVAILTVGSHYRAAYEVYAHSGLSRHYFDPDQVAALARGEIPDGGLSPDETLVHDISKALVSGGPLSDDLYAQGVRVLGQKMLSELIFLVSLYALVSVNLNGFNVPIPTEGS</sequence>
<reference evidence="1 2" key="1">
    <citation type="submission" date="2015-01" db="EMBL/GenBank/DDBJ databases">
        <title>The Genome Sequence of Fonsecaea pedrosoi CBS 271.37.</title>
        <authorList>
            <consortium name="The Broad Institute Genomics Platform"/>
            <person name="Cuomo C."/>
            <person name="de Hoog S."/>
            <person name="Gorbushina A."/>
            <person name="Stielow B."/>
            <person name="Teixiera M."/>
            <person name="Abouelleil A."/>
            <person name="Chapman S.B."/>
            <person name="Priest M."/>
            <person name="Young S.K."/>
            <person name="Wortman J."/>
            <person name="Nusbaum C."/>
            <person name="Birren B."/>
        </authorList>
    </citation>
    <scope>NUCLEOTIDE SEQUENCE [LARGE SCALE GENOMIC DNA]</scope>
    <source>
        <strain evidence="1 2">CBS 271.37</strain>
    </source>
</reference>
<name>A0A0D2ENA6_9EURO</name>
<dbReference type="Gene3D" id="1.20.1290.10">
    <property type="entry name" value="AhpD-like"/>
    <property type="match status" value="1"/>
</dbReference>
<proteinExistence type="predicted"/>
<dbReference type="HOGENOM" id="CLU_082760_3_1_1"/>
<dbReference type="PANTHER" id="PTHR34846:SF11">
    <property type="entry name" value="4-CARBOXYMUCONOLACTONE DECARBOXYLASE FAMILY PROTEIN (AFU_ORTHOLOGUE AFUA_6G11590)"/>
    <property type="match status" value="1"/>
</dbReference>
<dbReference type="OrthoDB" id="2567457at2759"/>
<protein>
    <recommendedName>
        <fullName evidence="3">Carboxymuconolactone decarboxylase-like domain-containing protein</fullName>
    </recommendedName>
</protein>
<evidence type="ECO:0000313" key="2">
    <source>
        <dbReference type="Proteomes" id="UP000053029"/>
    </source>
</evidence>
<dbReference type="VEuPathDB" id="FungiDB:Z517_10612"/>
<dbReference type="Proteomes" id="UP000053029">
    <property type="component" value="Unassembled WGS sequence"/>
</dbReference>
<evidence type="ECO:0000313" key="1">
    <source>
        <dbReference type="EMBL" id="KIW75867.1"/>
    </source>
</evidence>
<dbReference type="SUPFAM" id="SSF69118">
    <property type="entry name" value="AhpD-like"/>
    <property type="match status" value="1"/>
</dbReference>
<organism evidence="1 2">
    <name type="scientific">Fonsecaea pedrosoi CBS 271.37</name>
    <dbReference type="NCBI Taxonomy" id="1442368"/>
    <lineage>
        <taxon>Eukaryota</taxon>
        <taxon>Fungi</taxon>
        <taxon>Dikarya</taxon>
        <taxon>Ascomycota</taxon>
        <taxon>Pezizomycotina</taxon>
        <taxon>Eurotiomycetes</taxon>
        <taxon>Chaetothyriomycetidae</taxon>
        <taxon>Chaetothyriales</taxon>
        <taxon>Herpotrichiellaceae</taxon>
        <taxon>Fonsecaea</taxon>
    </lineage>
</organism>
<dbReference type="RefSeq" id="XP_013279675.1">
    <property type="nucleotide sequence ID" value="XM_013424221.1"/>
</dbReference>
<accession>A0A0D2ENA6</accession>
<dbReference type="PANTHER" id="PTHR34846">
    <property type="entry name" value="4-CARBOXYMUCONOLACTONE DECARBOXYLASE FAMILY PROTEIN (AFU_ORTHOLOGUE AFUA_6G11590)"/>
    <property type="match status" value="1"/>
</dbReference>
<dbReference type="GeneID" id="25310102"/>
<evidence type="ECO:0008006" key="3">
    <source>
        <dbReference type="Google" id="ProtNLM"/>
    </source>
</evidence>